<comment type="caution">
    <text evidence="1">The sequence shown here is derived from an EMBL/GenBank/DDBJ whole genome shotgun (WGS) entry which is preliminary data.</text>
</comment>
<protein>
    <recommendedName>
        <fullName evidence="3">Arrestin-like N-terminal domain-containing protein</fullName>
    </recommendedName>
</protein>
<evidence type="ECO:0000313" key="2">
    <source>
        <dbReference type="Proteomes" id="UP000794436"/>
    </source>
</evidence>
<proteinExistence type="predicted"/>
<gene>
    <name evidence="1" type="ORF">Poli38472_010181</name>
</gene>
<name>A0A8K1FGE6_PYTOL</name>
<dbReference type="PANTHER" id="PTHR11188">
    <property type="entry name" value="ARRESTIN DOMAIN CONTAINING PROTEIN"/>
    <property type="match status" value="1"/>
</dbReference>
<dbReference type="EMBL" id="SPLM01000111">
    <property type="protein sequence ID" value="TMW58622.1"/>
    <property type="molecule type" value="Genomic_DNA"/>
</dbReference>
<accession>A0A8K1FGE6</accession>
<evidence type="ECO:0008006" key="3">
    <source>
        <dbReference type="Google" id="ProtNLM"/>
    </source>
</evidence>
<dbReference type="InterPro" id="IPR014752">
    <property type="entry name" value="Arrestin-like_C"/>
</dbReference>
<dbReference type="Gene3D" id="2.60.40.640">
    <property type="match status" value="2"/>
</dbReference>
<dbReference type="GO" id="GO:0015031">
    <property type="term" value="P:protein transport"/>
    <property type="evidence" value="ECO:0007669"/>
    <property type="project" value="TreeGrafter"/>
</dbReference>
<keyword evidence="2" id="KW-1185">Reference proteome</keyword>
<organism evidence="1 2">
    <name type="scientific">Pythium oligandrum</name>
    <name type="common">Mycoparasitic fungus</name>
    <dbReference type="NCBI Taxonomy" id="41045"/>
    <lineage>
        <taxon>Eukaryota</taxon>
        <taxon>Sar</taxon>
        <taxon>Stramenopiles</taxon>
        <taxon>Oomycota</taxon>
        <taxon>Peronosporomycetes</taxon>
        <taxon>Pythiales</taxon>
        <taxon>Pythiaceae</taxon>
        <taxon>Pythium</taxon>
    </lineage>
</organism>
<dbReference type="Proteomes" id="UP000794436">
    <property type="component" value="Unassembled WGS sequence"/>
</dbReference>
<dbReference type="AlphaFoldDB" id="A0A8K1FGE6"/>
<dbReference type="GO" id="GO:0005737">
    <property type="term" value="C:cytoplasm"/>
    <property type="evidence" value="ECO:0007669"/>
    <property type="project" value="TreeGrafter"/>
</dbReference>
<dbReference type="PANTHER" id="PTHR11188:SF17">
    <property type="entry name" value="FI21816P1"/>
    <property type="match status" value="1"/>
</dbReference>
<evidence type="ECO:0000313" key="1">
    <source>
        <dbReference type="EMBL" id="TMW58622.1"/>
    </source>
</evidence>
<dbReference type="InterPro" id="IPR050357">
    <property type="entry name" value="Arrestin_domain-protein"/>
</dbReference>
<reference evidence="1" key="1">
    <citation type="submission" date="2019-03" db="EMBL/GenBank/DDBJ databases">
        <title>Long read genome sequence of the mycoparasitic Pythium oligandrum ATCC 38472 isolated from sugarbeet rhizosphere.</title>
        <authorList>
            <person name="Gaulin E."/>
        </authorList>
    </citation>
    <scope>NUCLEOTIDE SEQUENCE</scope>
    <source>
        <strain evidence="1">ATCC 38472_TT</strain>
    </source>
</reference>
<sequence length="344" mass="37704">MRDDFVDASQPIVSVTNGNQSCKRLPSEPSVIDDTSVQIRLRDSTLKPGDTLHGSVVVYLERPLKDASLTVVVRGFHRINWVAKTGDKCYTHHSKTEECFIVPVELESSQTTPLIGASEHRFELTLPKAIPPTFSFSGLSWGAIMDDVEISTQCTARATLQTKNATISSTQSFQVESRAPIVPISEPIQSSTTEVVGLIKQDECIVSIQLKTDVFTPTSTIRAEIGIRLPPSRKIKQLRLVLYRYLAVDTRSDGKLLYSTQVVCSQLYDGAALARMSMSELGSMSLPLTPNELTLCEPLQPSGRSHFLSIKYRVSAECQLSWRTCVSASVGVVVVSDPKVADSA</sequence>